<proteinExistence type="predicted"/>
<sequence>MARSSGEAPPPRGPAPTPSRVPLGPEQQFHRGSPAAPSLAPAPRCGAARGPSTMSSAVAGALELAGVRAEASGP</sequence>
<protein>
    <submittedName>
        <fullName evidence="2">Uncharacterized protein</fullName>
    </submittedName>
</protein>
<dbReference type="EMBL" id="KD253321">
    <property type="protein sequence ID" value="EMS48003.1"/>
    <property type="molecule type" value="Genomic_DNA"/>
</dbReference>
<accession>M7YCN9</accession>
<dbReference type="AlphaFoldDB" id="M7YCN9"/>
<feature type="compositionally biased region" description="Low complexity" evidence="1">
    <location>
        <begin position="33"/>
        <end position="51"/>
    </location>
</feature>
<evidence type="ECO:0000313" key="2">
    <source>
        <dbReference type="EMBL" id="EMS48003.1"/>
    </source>
</evidence>
<gene>
    <name evidence="2" type="ORF">TRIUR3_13597</name>
</gene>
<name>M7YCN9_TRIUA</name>
<reference evidence="2" key="1">
    <citation type="journal article" date="2013" name="Nature">
        <title>Draft genome of the wheat A-genome progenitor Triticum urartu.</title>
        <authorList>
            <person name="Ling H.Q."/>
            <person name="Zhao S."/>
            <person name="Liu D."/>
            <person name="Wang J."/>
            <person name="Sun H."/>
            <person name="Zhang C."/>
            <person name="Fan H."/>
            <person name="Li D."/>
            <person name="Dong L."/>
            <person name="Tao Y."/>
            <person name="Gao C."/>
            <person name="Wu H."/>
            <person name="Li Y."/>
            <person name="Cui Y."/>
            <person name="Guo X."/>
            <person name="Zheng S."/>
            <person name="Wang B."/>
            <person name="Yu K."/>
            <person name="Liang Q."/>
            <person name="Yang W."/>
            <person name="Lou X."/>
            <person name="Chen J."/>
            <person name="Feng M."/>
            <person name="Jian J."/>
            <person name="Zhang X."/>
            <person name="Luo G."/>
            <person name="Jiang Y."/>
            <person name="Liu J."/>
            <person name="Wang Z."/>
            <person name="Sha Y."/>
            <person name="Zhang B."/>
            <person name="Wu H."/>
            <person name="Tang D."/>
            <person name="Shen Q."/>
            <person name="Xue P."/>
            <person name="Zou S."/>
            <person name="Wang X."/>
            <person name="Liu X."/>
            <person name="Wang F."/>
            <person name="Yang Y."/>
            <person name="An X."/>
            <person name="Dong Z."/>
            <person name="Zhang K."/>
            <person name="Zhang X."/>
            <person name="Luo M.C."/>
            <person name="Dvorak J."/>
            <person name="Tong Y."/>
            <person name="Wang J."/>
            <person name="Yang H."/>
            <person name="Li Z."/>
            <person name="Wang D."/>
            <person name="Zhang A."/>
            <person name="Wang J."/>
        </authorList>
    </citation>
    <scope>NUCLEOTIDE SEQUENCE</scope>
</reference>
<organism evidence="2">
    <name type="scientific">Triticum urartu</name>
    <name type="common">Red wild einkorn</name>
    <name type="synonym">Crithodium urartu</name>
    <dbReference type="NCBI Taxonomy" id="4572"/>
    <lineage>
        <taxon>Eukaryota</taxon>
        <taxon>Viridiplantae</taxon>
        <taxon>Streptophyta</taxon>
        <taxon>Embryophyta</taxon>
        <taxon>Tracheophyta</taxon>
        <taxon>Spermatophyta</taxon>
        <taxon>Magnoliopsida</taxon>
        <taxon>Liliopsida</taxon>
        <taxon>Poales</taxon>
        <taxon>Poaceae</taxon>
        <taxon>BOP clade</taxon>
        <taxon>Pooideae</taxon>
        <taxon>Triticodae</taxon>
        <taxon>Triticeae</taxon>
        <taxon>Triticinae</taxon>
        <taxon>Triticum</taxon>
    </lineage>
</organism>
<evidence type="ECO:0000256" key="1">
    <source>
        <dbReference type="SAM" id="MobiDB-lite"/>
    </source>
</evidence>
<feature type="compositionally biased region" description="Pro residues" evidence="1">
    <location>
        <begin position="8"/>
        <end position="19"/>
    </location>
</feature>
<feature type="region of interest" description="Disordered" evidence="1">
    <location>
        <begin position="1"/>
        <end position="54"/>
    </location>
</feature>